<gene>
    <name evidence="5" type="ORF">LECACI_7A008716</name>
</gene>
<evidence type="ECO:0000256" key="3">
    <source>
        <dbReference type="ARBA" id="ARBA00023002"/>
    </source>
</evidence>
<dbReference type="Gene3D" id="3.40.50.720">
    <property type="entry name" value="NAD(P)-binding Rossmann-like Domain"/>
    <property type="match status" value="1"/>
</dbReference>
<comment type="caution">
    <text evidence="5">The sequence shown here is derived from an EMBL/GenBank/DDBJ whole genome shotgun (WGS) entry which is preliminary data.</text>
</comment>
<keyword evidence="3" id="KW-0560">Oxidoreductase</keyword>
<name>A0AAI8Z6Y4_9PEZI</name>
<organism evidence="5 6">
    <name type="scientific">Lecanosticta acicola</name>
    <dbReference type="NCBI Taxonomy" id="111012"/>
    <lineage>
        <taxon>Eukaryota</taxon>
        <taxon>Fungi</taxon>
        <taxon>Dikarya</taxon>
        <taxon>Ascomycota</taxon>
        <taxon>Pezizomycotina</taxon>
        <taxon>Dothideomycetes</taxon>
        <taxon>Dothideomycetidae</taxon>
        <taxon>Mycosphaerellales</taxon>
        <taxon>Mycosphaerellaceae</taxon>
        <taxon>Lecanosticta</taxon>
    </lineage>
</organism>
<dbReference type="InterPro" id="IPR057326">
    <property type="entry name" value="KR_dom"/>
</dbReference>
<proteinExistence type="inferred from homology"/>
<reference evidence="5" key="1">
    <citation type="submission" date="2023-11" db="EMBL/GenBank/DDBJ databases">
        <authorList>
            <person name="Alioto T."/>
            <person name="Alioto T."/>
            <person name="Gomez Garrido J."/>
        </authorList>
    </citation>
    <scope>NUCLEOTIDE SEQUENCE</scope>
</reference>
<dbReference type="EMBL" id="CAVMBE010000088">
    <property type="protein sequence ID" value="CAK4033558.1"/>
    <property type="molecule type" value="Genomic_DNA"/>
</dbReference>
<feature type="domain" description="Ketoreductase" evidence="4">
    <location>
        <begin position="13"/>
        <end position="192"/>
    </location>
</feature>
<dbReference type="SMART" id="SM00822">
    <property type="entry name" value="PKS_KR"/>
    <property type="match status" value="1"/>
</dbReference>
<evidence type="ECO:0000259" key="4">
    <source>
        <dbReference type="SMART" id="SM00822"/>
    </source>
</evidence>
<evidence type="ECO:0000313" key="6">
    <source>
        <dbReference type="Proteomes" id="UP001296104"/>
    </source>
</evidence>
<evidence type="ECO:0000256" key="2">
    <source>
        <dbReference type="ARBA" id="ARBA00022857"/>
    </source>
</evidence>
<dbReference type="SUPFAM" id="SSF51735">
    <property type="entry name" value="NAD(P)-binding Rossmann-fold domains"/>
    <property type="match status" value="1"/>
</dbReference>
<dbReference type="AlphaFoldDB" id="A0AAI8Z6Y4"/>
<keyword evidence="6" id="KW-1185">Reference proteome</keyword>
<dbReference type="InterPro" id="IPR020904">
    <property type="entry name" value="Sc_DH/Rdtase_CS"/>
</dbReference>
<dbReference type="InterPro" id="IPR002347">
    <property type="entry name" value="SDR_fam"/>
</dbReference>
<comment type="similarity">
    <text evidence="1">Belongs to the short-chain dehydrogenases/reductases (SDR) family.</text>
</comment>
<protein>
    <submittedName>
        <fullName evidence="5">2-deoxy-D-gluconate 3-dehydrogenase</fullName>
    </submittedName>
</protein>
<dbReference type="GO" id="GO:0016616">
    <property type="term" value="F:oxidoreductase activity, acting on the CH-OH group of donors, NAD or NADP as acceptor"/>
    <property type="evidence" value="ECO:0007669"/>
    <property type="project" value="TreeGrafter"/>
</dbReference>
<dbReference type="FunFam" id="3.40.50.720:FF:000398">
    <property type="entry name" value="Probable 2-deoxy-D-gluconate 3-dehydrogenase"/>
    <property type="match status" value="1"/>
</dbReference>
<dbReference type="InterPro" id="IPR036291">
    <property type="entry name" value="NAD(P)-bd_dom_sf"/>
</dbReference>
<keyword evidence="2" id="KW-0521">NADP</keyword>
<evidence type="ECO:0000313" key="5">
    <source>
        <dbReference type="EMBL" id="CAK4033558.1"/>
    </source>
</evidence>
<accession>A0AAI8Z6Y4</accession>
<evidence type="ECO:0000256" key="1">
    <source>
        <dbReference type="ARBA" id="ARBA00006484"/>
    </source>
</evidence>
<dbReference type="PANTHER" id="PTHR42760:SF5">
    <property type="entry name" value="2-DEHYDRO-3-DEOXY-D-GLUCONATE 5-DEHYDROGENASE"/>
    <property type="match status" value="1"/>
</dbReference>
<dbReference type="Pfam" id="PF13561">
    <property type="entry name" value="adh_short_C2"/>
    <property type="match status" value="1"/>
</dbReference>
<dbReference type="PANTHER" id="PTHR42760">
    <property type="entry name" value="SHORT-CHAIN DEHYDROGENASES/REDUCTASES FAMILY MEMBER"/>
    <property type="match status" value="1"/>
</dbReference>
<dbReference type="Proteomes" id="UP001296104">
    <property type="component" value="Unassembled WGS sequence"/>
</dbReference>
<sequence>MTSIQQLFGLEGQTALVTGGTRGIGQAMAIALAEAGADVLLVQADEEKRDESHQETKQAIEELGRKSQIYVADLASNESMKALVPRVLNDGHQIHILLNCGGIQRRHPAHQFPDDDWNEVLQVNLNAVFTLCRDVGAHMLARDADRHGRRGSIINVGSLLTFQGGINVPAYAASKGAVGQLTKALSNQWADKGITVNCIAPGYIATEMNTALMNDEKRATSILERIPAGRWGSPDDFKGSVVYLASRASGYVTGEILTVDGGWMAR</sequence>
<dbReference type="PRINTS" id="PR00080">
    <property type="entry name" value="SDRFAMILY"/>
</dbReference>
<dbReference type="PRINTS" id="PR00081">
    <property type="entry name" value="GDHRDH"/>
</dbReference>
<dbReference type="PROSITE" id="PS00061">
    <property type="entry name" value="ADH_SHORT"/>
    <property type="match status" value="1"/>
</dbReference>